<feature type="coiled-coil region" evidence="12">
    <location>
        <begin position="217"/>
        <end position="249"/>
    </location>
</feature>
<dbReference type="EMBL" id="CDSF01000101">
    <property type="protein sequence ID" value="CEP00387.1"/>
    <property type="molecule type" value="Genomic_DNA"/>
</dbReference>
<evidence type="ECO:0000256" key="6">
    <source>
        <dbReference type="ARBA" id="ARBA00023054"/>
    </source>
</evidence>
<keyword evidence="8" id="KW-0206">Cytoskeleton</keyword>
<keyword evidence="15" id="KW-1185">Reference proteome</keyword>
<dbReference type="Proteomes" id="UP000039324">
    <property type="component" value="Unassembled WGS sequence"/>
</dbReference>
<keyword evidence="6 12" id="KW-0175">Coiled coil</keyword>
<dbReference type="STRING" id="37360.A0A0G4IYP9"/>
<evidence type="ECO:0000256" key="12">
    <source>
        <dbReference type="SAM" id="Coils"/>
    </source>
</evidence>
<comment type="similarity">
    <text evidence="10">Belongs to the DRC3 family.</text>
</comment>
<comment type="subcellular location">
    <subcellularLocation>
        <location evidence="1">Cytoplasm</location>
        <location evidence="1">Cytoskeleton</location>
        <location evidence="1">Flagellum axoneme</location>
    </subcellularLocation>
</comment>
<dbReference type="InterPro" id="IPR050576">
    <property type="entry name" value="Cilia_flagella_integrity"/>
</dbReference>
<dbReference type="Pfam" id="PF14580">
    <property type="entry name" value="LRR_9"/>
    <property type="match status" value="1"/>
</dbReference>
<keyword evidence="3" id="KW-0433">Leucine-rich repeat</keyword>
<evidence type="ECO:0000313" key="15">
    <source>
        <dbReference type="Proteomes" id="UP000039324"/>
    </source>
</evidence>
<reference evidence="14 16" key="2">
    <citation type="submission" date="2018-03" db="EMBL/GenBank/DDBJ databases">
        <authorList>
            <person name="Fogelqvist J."/>
        </authorList>
    </citation>
    <scope>NUCLEOTIDE SEQUENCE [LARGE SCALE GENOMIC DNA]</scope>
</reference>
<keyword evidence="2" id="KW-0963">Cytoplasm</keyword>
<evidence type="ECO:0000256" key="11">
    <source>
        <dbReference type="ARBA" id="ARBA00040950"/>
    </source>
</evidence>
<keyword evidence="5" id="KW-0282">Flagellum</keyword>
<keyword evidence="9" id="KW-0966">Cell projection</keyword>
<dbReference type="EMBL" id="OVEO01000002">
    <property type="protein sequence ID" value="SPQ94103.1"/>
    <property type="molecule type" value="Genomic_DNA"/>
</dbReference>
<dbReference type="PROSITE" id="PS51450">
    <property type="entry name" value="LRR"/>
    <property type="match status" value="4"/>
</dbReference>
<keyword evidence="7" id="KW-0969">Cilium</keyword>
<dbReference type="InterPro" id="IPR001611">
    <property type="entry name" value="Leu-rich_rpt"/>
</dbReference>
<dbReference type="InterPro" id="IPR032675">
    <property type="entry name" value="LRR_dom_sf"/>
</dbReference>
<dbReference type="GO" id="GO:0005929">
    <property type="term" value="C:cilium"/>
    <property type="evidence" value="ECO:0007669"/>
    <property type="project" value="TreeGrafter"/>
</dbReference>
<evidence type="ECO:0000256" key="4">
    <source>
        <dbReference type="ARBA" id="ARBA00022737"/>
    </source>
</evidence>
<feature type="coiled-coil region" evidence="12">
    <location>
        <begin position="369"/>
        <end position="396"/>
    </location>
</feature>
<dbReference type="Proteomes" id="UP000290189">
    <property type="component" value="Unassembled WGS sequence"/>
</dbReference>
<geneLocation type="mitochondrion" evidence="14"/>
<dbReference type="SUPFAM" id="SSF52075">
    <property type="entry name" value="Outer arm dynein light chain 1"/>
    <property type="match status" value="1"/>
</dbReference>
<evidence type="ECO:0000256" key="10">
    <source>
        <dbReference type="ARBA" id="ARBA00038378"/>
    </source>
</evidence>
<evidence type="ECO:0000256" key="9">
    <source>
        <dbReference type="ARBA" id="ARBA00023273"/>
    </source>
</evidence>
<protein>
    <recommendedName>
        <fullName evidence="11">Dynein regulatory complex subunit 3</fullName>
    </recommendedName>
</protein>
<keyword evidence="4" id="KW-0677">Repeat</keyword>
<accession>A0A0G4IYP9</accession>
<dbReference type="PANTHER" id="PTHR45973:SF12">
    <property type="entry name" value="DYNEIN REGULATORY COMPLEX SUBUNIT 3"/>
    <property type="match status" value="1"/>
</dbReference>
<dbReference type="PANTHER" id="PTHR45973">
    <property type="entry name" value="PROTEIN PHOSPHATASE 1 REGULATORY SUBUNIT SDS22-RELATED"/>
    <property type="match status" value="1"/>
</dbReference>
<keyword evidence="14" id="KW-0496">Mitochondrion</keyword>
<evidence type="ECO:0000256" key="8">
    <source>
        <dbReference type="ARBA" id="ARBA00023212"/>
    </source>
</evidence>
<dbReference type="OrthoDB" id="266138at2759"/>
<name>A0A0G4IYP9_PLABS</name>
<dbReference type="Gene3D" id="3.80.10.10">
    <property type="entry name" value="Ribonuclease Inhibitor"/>
    <property type="match status" value="2"/>
</dbReference>
<evidence type="ECO:0000256" key="3">
    <source>
        <dbReference type="ARBA" id="ARBA00022614"/>
    </source>
</evidence>
<evidence type="ECO:0000313" key="16">
    <source>
        <dbReference type="Proteomes" id="UP000290189"/>
    </source>
</evidence>
<evidence type="ECO:0000256" key="5">
    <source>
        <dbReference type="ARBA" id="ARBA00022846"/>
    </source>
</evidence>
<sequence>MAGGPGFIMPGSSMGMERTVIDEGLIRQAVIEDRKPVKEEGAQPTADDDDVDEGLDEDFNLIEIDSLSLSFQNIFKIDNLQGFANLTKLQLDNNVIERIENLGHLVNLTWLDLSFNNITKIENLDALINLTDLSLFHNQVNVIENLDALTKLNVLSLGNNNIKDVENIVYLRRFQDLRLLNLTGNPVCREDDYMTTVLAYLQHLHYLDYETIDSAQVVKAKEDKQAQLLELEELEKQHAQESAKAVKKQLFRDALQKANLAGVDDLFDEMIRDDAEIVRLQQLPGFKTVLQSYREKTEKTVSEFVERMLTASNADQEEFALFMGALVKLHKTNETESLERIRQFKKTQKKTLGEFTSGAKEGVPDGTLIAKLAESVQNLSDDLMDLEMQCTEEAMECINEFEGTVSRTTKANIEQMSNFFRLLEDLERVYWEDLTALVHGLIEKYNGSSASDNPIEPDTTLSTILSEKEALETSISNSHNNHLERILKFGDEVVDRATKSAERVSADARNKEYLRNRRRVSEIFDLVQQLNTQNGIATSPSVTK</sequence>
<evidence type="ECO:0000256" key="7">
    <source>
        <dbReference type="ARBA" id="ARBA00023069"/>
    </source>
</evidence>
<evidence type="ECO:0000256" key="2">
    <source>
        <dbReference type="ARBA" id="ARBA00022490"/>
    </source>
</evidence>
<evidence type="ECO:0000313" key="14">
    <source>
        <dbReference type="EMBL" id="SPQ94103.1"/>
    </source>
</evidence>
<dbReference type="OMA" id="QYNCPNE"/>
<gene>
    <name evidence="13" type="ORF">PBRA_001441</name>
    <name evidence="14" type="ORF">PLBR_LOCUS1318</name>
</gene>
<reference evidence="13 15" key="1">
    <citation type="submission" date="2015-02" db="EMBL/GenBank/DDBJ databases">
        <authorList>
            <person name="Chooi Y.-H."/>
        </authorList>
    </citation>
    <scope>NUCLEOTIDE SEQUENCE [LARGE SCALE GENOMIC DNA]</scope>
    <source>
        <strain evidence="13">E3</strain>
    </source>
</reference>
<organism evidence="13 15">
    <name type="scientific">Plasmodiophora brassicae</name>
    <name type="common">Clubroot disease agent</name>
    <dbReference type="NCBI Taxonomy" id="37360"/>
    <lineage>
        <taxon>Eukaryota</taxon>
        <taxon>Sar</taxon>
        <taxon>Rhizaria</taxon>
        <taxon>Endomyxa</taxon>
        <taxon>Phytomyxea</taxon>
        <taxon>Plasmodiophorida</taxon>
        <taxon>Plasmodiophoridae</taxon>
        <taxon>Plasmodiophora</taxon>
    </lineage>
</organism>
<evidence type="ECO:0000313" key="13">
    <source>
        <dbReference type="EMBL" id="CEP00387.1"/>
    </source>
</evidence>
<proteinExistence type="inferred from homology"/>
<dbReference type="AlphaFoldDB" id="A0A0G4IYP9"/>
<evidence type="ECO:0000256" key="1">
    <source>
        <dbReference type="ARBA" id="ARBA00004611"/>
    </source>
</evidence>
<dbReference type="SMART" id="SM00365">
    <property type="entry name" value="LRR_SD22"/>
    <property type="match status" value="5"/>
</dbReference>